<dbReference type="AlphaFoldDB" id="F0RXS9"/>
<dbReference type="HOGENOM" id="CLU_594348_0_0_12"/>
<keyword evidence="1" id="KW-0472">Membrane</keyword>
<keyword evidence="3" id="KW-1185">Reference proteome</keyword>
<name>F0RXS9_SPHGB</name>
<dbReference type="Proteomes" id="UP000008466">
    <property type="component" value="Chromosome"/>
</dbReference>
<evidence type="ECO:0000313" key="2">
    <source>
        <dbReference type="EMBL" id="ADY12206.1"/>
    </source>
</evidence>
<dbReference type="RefSeq" id="WP_013606059.1">
    <property type="nucleotide sequence ID" value="NC_015152.1"/>
</dbReference>
<proteinExistence type="predicted"/>
<accession>F0RXS9</accession>
<dbReference type="KEGG" id="sbu:SpiBuddy_0370"/>
<feature type="transmembrane region" description="Helical" evidence="1">
    <location>
        <begin position="34"/>
        <end position="59"/>
    </location>
</feature>
<keyword evidence="1" id="KW-0812">Transmembrane</keyword>
<evidence type="ECO:0000256" key="1">
    <source>
        <dbReference type="SAM" id="Phobius"/>
    </source>
</evidence>
<protein>
    <submittedName>
        <fullName evidence="2">Uncharacterized protein</fullName>
    </submittedName>
</protein>
<feature type="transmembrane region" description="Helical" evidence="1">
    <location>
        <begin position="286"/>
        <end position="308"/>
    </location>
</feature>
<sequence>MIENECVEAISLKTYSGSDGISFVYVIWNLIRRWRILLCLILSFGIIGGLVGLCSTYLVKLKPTQKKNLETFVKYYHELESQLEYNRNNPLLLANENDVYKGVVSYSGFVGNQQKYGYVHDSIELFFQDEELWRKLYNIVGISQIDATYIKDTFSILVESNNNPENAVFDPNFKVVIKLYFLGKDETNALINSLSQEFESFISSIEFNGELIKIGANATNSDTSSIIDLITSMNEKKEQRILSIMNSCVNPNSAVAISDWRNIRLSNAQKHYLNTNFSEFGLKISYINTIAVFSVIGFFLGVFFLVLGSLLNFKVSYPEYISYVLGMKVIACLKNPKKKFLLDKLFYLMTHTSTNYSDSIEYVKAWILAVDNKSRIIICGDPTDKLVRIKQGELLTVLGEGAFGSGLFSNSIESLEKLNSSMSVLFMIHYDYTHAKDLKNQIDICNEMGIKVIGAITIDS</sequence>
<evidence type="ECO:0000313" key="3">
    <source>
        <dbReference type="Proteomes" id="UP000008466"/>
    </source>
</evidence>
<gene>
    <name evidence="2" type="ordered locus">SpiBuddy_0370</name>
</gene>
<organism evidence="2 3">
    <name type="scientific">Sphaerochaeta globosa (strain ATCC BAA-1886 / DSM 22777 / Buddy)</name>
    <name type="common">Spirochaeta sp. (strain Buddy)</name>
    <dbReference type="NCBI Taxonomy" id="158189"/>
    <lineage>
        <taxon>Bacteria</taxon>
        <taxon>Pseudomonadati</taxon>
        <taxon>Spirochaetota</taxon>
        <taxon>Spirochaetia</taxon>
        <taxon>Spirochaetales</taxon>
        <taxon>Sphaerochaetaceae</taxon>
        <taxon>Sphaerochaeta</taxon>
    </lineage>
</organism>
<dbReference type="EMBL" id="CP002541">
    <property type="protein sequence ID" value="ADY12206.1"/>
    <property type="molecule type" value="Genomic_DNA"/>
</dbReference>
<dbReference type="STRING" id="158189.SpiBuddy_0370"/>
<keyword evidence="1" id="KW-1133">Transmembrane helix</keyword>
<reference evidence="3" key="1">
    <citation type="submission" date="2011-02" db="EMBL/GenBank/DDBJ databases">
        <title>Complete sequence of Spirochaeta sp. Buddy.</title>
        <authorList>
            <person name="Lucas S."/>
            <person name="Copeland A."/>
            <person name="Lapidus A."/>
            <person name="Cheng J.-F."/>
            <person name="Goodwin L."/>
            <person name="Pitluck S."/>
            <person name="Zeytun A."/>
            <person name="Detter J.C."/>
            <person name="Han C."/>
            <person name="Tapia R."/>
            <person name="Land M."/>
            <person name="Hauser L."/>
            <person name="Kyrpides N."/>
            <person name="Ivanova N."/>
            <person name="Mikhailova N."/>
            <person name="Pagani I."/>
            <person name="Ritalahti K.M."/>
            <person name="Loeffler F.E."/>
            <person name="Woyke T."/>
        </authorList>
    </citation>
    <scope>NUCLEOTIDE SEQUENCE [LARGE SCALE GENOMIC DNA]</scope>
    <source>
        <strain evidence="3">ATCC BAA-1886 / DSM 22777 / Buddy</strain>
    </source>
</reference>